<sequence>MSEPNAVVAAASPVVAAAKVSAVTRLKLSTVRLRLSAIPIVQCAAGAALAWFIAHNLIGHDQPFFAPTAAVVSIGISFGARLRRSIELVVGVALGIGIGDLFISQVGTGVWQVGVIVAIAMAVSVFLDGGTILTLQAAGSAVLVSTLEQAPGAGPNRMIDALIGGLVGILMVGAIPLHPVRRAREHAATVLGVMSKSLIECADGLLEQKPDKVADALAAMRATQGEIDALRSALEGGKEISRISPLYWNSRKRLERLHSAADPLDNAVRNTRVLLRRSLTLVRDDEVLDPRLIDLVNQLGNATEVVRKMVLADPGEQPDQAAATRALRSVAKNARPEVVAGAGLSAHVVFAQVRSIVVDLMVVCGMQRISAMAMLPPTVPNPYVTPED</sequence>
<comment type="caution">
    <text evidence="7">The sequence shown here is derived from an EMBL/GenBank/DDBJ whole genome shotgun (WGS) entry which is preliminary data.</text>
</comment>
<dbReference type="Pfam" id="PF13515">
    <property type="entry name" value="FUSC_2"/>
    <property type="match status" value="1"/>
</dbReference>
<evidence type="ECO:0000256" key="3">
    <source>
        <dbReference type="ARBA" id="ARBA00022989"/>
    </source>
</evidence>
<dbReference type="AlphaFoldDB" id="A0A917QIK6"/>
<keyword evidence="4 5" id="KW-0472">Membrane</keyword>
<feature type="domain" description="Integral membrane bound transporter" evidence="6">
    <location>
        <begin position="49"/>
        <end position="171"/>
    </location>
</feature>
<feature type="transmembrane region" description="Helical" evidence="5">
    <location>
        <begin position="158"/>
        <end position="177"/>
    </location>
</feature>
<dbReference type="EMBL" id="BMMW01000002">
    <property type="protein sequence ID" value="GGK52255.1"/>
    <property type="molecule type" value="Genomic_DNA"/>
</dbReference>
<reference evidence="7" key="2">
    <citation type="submission" date="2020-09" db="EMBL/GenBank/DDBJ databases">
        <authorList>
            <person name="Sun Q."/>
            <person name="Zhou Y."/>
        </authorList>
    </citation>
    <scope>NUCLEOTIDE SEQUENCE</scope>
    <source>
        <strain evidence="7">CGMCC 4.7278</strain>
    </source>
</reference>
<evidence type="ECO:0000256" key="2">
    <source>
        <dbReference type="ARBA" id="ARBA00022692"/>
    </source>
</evidence>
<feature type="transmembrane region" description="Helical" evidence="5">
    <location>
        <begin position="86"/>
        <end position="103"/>
    </location>
</feature>
<protein>
    <recommendedName>
        <fullName evidence="6">Integral membrane bound transporter domain-containing protein</fullName>
    </recommendedName>
</protein>
<evidence type="ECO:0000256" key="1">
    <source>
        <dbReference type="ARBA" id="ARBA00004141"/>
    </source>
</evidence>
<keyword evidence="2 5" id="KW-0812">Transmembrane</keyword>
<proteinExistence type="predicted"/>
<organism evidence="7 8">
    <name type="scientific">Nocardia camponoti</name>
    <dbReference type="NCBI Taxonomy" id="1616106"/>
    <lineage>
        <taxon>Bacteria</taxon>
        <taxon>Bacillati</taxon>
        <taxon>Actinomycetota</taxon>
        <taxon>Actinomycetes</taxon>
        <taxon>Mycobacteriales</taxon>
        <taxon>Nocardiaceae</taxon>
        <taxon>Nocardia</taxon>
    </lineage>
</organism>
<dbReference type="RefSeq" id="WP_188829070.1">
    <property type="nucleotide sequence ID" value="NZ_BMMW01000002.1"/>
</dbReference>
<comment type="subcellular location">
    <subcellularLocation>
        <location evidence="1">Membrane</location>
        <topology evidence="1">Multi-pass membrane protein</topology>
    </subcellularLocation>
</comment>
<evidence type="ECO:0000256" key="4">
    <source>
        <dbReference type="ARBA" id="ARBA00023136"/>
    </source>
</evidence>
<feature type="transmembrane region" description="Helical" evidence="5">
    <location>
        <begin position="115"/>
        <end position="138"/>
    </location>
</feature>
<reference evidence="7" key="1">
    <citation type="journal article" date="2014" name="Int. J. Syst. Evol. Microbiol.">
        <title>Complete genome sequence of Corynebacterium casei LMG S-19264T (=DSM 44701T), isolated from a smear-ripened cheese.</title>
        <authorList>
            <consortium name="US DOE Joint Genome Institute (JGI-PGF)"/>
            <person name="Walter F."/>
            <person name="Albersmeier A."/>
            <person name="Kalinowski J."/>
            <person name="Ruckert C."/>
        </authorList>
    </citation>
    <scope>NUCLEOTIDE SEQUENCE</scope>
    <source>
        <strain evidence="7">CGMCC 4.7278</strain>
    </source>
</reference>
<gene>
    <name evidence="7" type="ORF">GCM10011591_25010</name>
</gene>
<evidence type="ECO:0000259" key="6">
    <source>
        <dbReference type="Pfam" id="PF13515"/>
    </source>
</evidence>
<evidence type="ECO:0000313" key="8">
    <source>
        <dbReference type="Proteomes" id="UP000612956"/>
    </source>
</evidence>
<keyword evidence="8" id="KW-1185">Reference proteome</keyword>
<accession>A0A917QIK6</accession>
<feature type="transmembrane region" description="Helical" evidence="5">
    <location>
        <begin position="64"/>
        <end position="80"/>
    </location>
</feature>
<evidence type="ECO:0000256" key="5">
    <source>
        <dbReference type="SAM" id="Phobius"/>
    </source>
</evidence>
<feature type="transmembrane region" description="Helical" evidence="5">
    <location>
        <begin position="32"/>
        <end position="52"/>
    </location>
</feature>
<dbReference type="InterPro" id="IPR049453">
    <property type="entry name" value="Memb_transporter_dom"/>
</dbReference>
<name>A0A917QIK6_9NOCA</name>
<dbReference type="GO" id="GO:0016020">
    <property type="term" value="C:membrane"/>
    <property type="evidence" value="ECO:0007669"/>
    <property type="project" value="UniProtKB-SubCell"/>
</dbReference>
<dbReference type="Proteomes" id="UP000612956">
    <property type="component" value="Unassembled WGS sequence"/>
</dbReference>
<keyword evidence="3 5" id="KW-1133">Transmembrane helix</keyword>
<evidence type="ECO:0000313" key="7">
    <source>
        <dbReference type="EMBL" id="GGK52255.1"/>
    </source>
</evidence>